<dbReference type="SUPFAM" id="SSF81383">
    <property type="entry name" value="F-box domain"/>
    <property type="match status" value="1"/>
</dbReference>
<comment type="caution">
    <text evidence="2">The sequence shown here is derived from an EMBL/GenBank/DDBJ whole genome shotgun (WGS) entry which is preliminary data.</text>
</comment>
<evidence type="ECO:0000313" key="2">
    <source>
        <dbReference type="EMBL" id="TVY32683.1"/>
    </source>
</evidence>
<evidence type="ECO:0008006" key="4">
    <source>
        <dbReference type="Google" id="ProtNLM"/>
    </source>
</evidence>
<sequence length="309" mass="36198">MDSQLPSRLRNDNSALSSLPIELTIRFFCLLPSFSDVFALAQTSRRFSRIWTENVTTIYNEVSPRGLSCEHYARIFLSDQGGPTPEKQLSAQDVFCMVRNSRRVERAILQFELEIVPKVKCGVYDAPESYGPPVPGRNRHPPHLTRGERARFIRIYYQLWGLMKLETPNVQARLDSIRLKDLFLLYEMSRLNQSIGLEEVLPSFPDPQPQPGSVRAIRRRPSEKRRSLEKLIWELIEKVYQRIHNDEPDYPWVVECKEDGYMYYRIMWDHWQSELKGISCSRGSRNPNVEPKDKQESFYADSSDEEFET</sequence>
<dbReference type="CDD" id="cd09917">
    <property type="entry name" value="F-box_SF"/>
    <property type="match status" value="1"/>
</dbReference>
<dbReference type="Proteomes" id="UP000462212">
    <property type="component" value="Unassembled WGS sequence"/>
</dbReference>
<feature type="region of interest" description="Disordered" evidence="1">
    <location>
        <begin position="282"/>
        <end position="309"/>
    </location>
</feature>
<evidence type="ECO:0000256" key="1">
    <source>
        <dbReference type="SAM" id="MobiDB-lite"/>
    </source>
</evidence>
<name>A0A8H8U5U4_9HELO</name>
<dbReference type="EMBL" id="QGMJ01000962">
    <property type="protein sequence ID" value="TVY32683.1"/>
    <property type="molecule type" value="Genomic_DNA"/>
</dbReference>
<evidence type="ECO:0000313" key="3">
    <source>
        <dbReference type="Proteomes" id="UP000462212"/>
    </source>
</evidence>
<gene>
    <name evidence="2" type="ORF">LSUB1_G007619</name>
</gene>
<accession>A0A8H8U5U4</accession>
<protein>
    <recommendedName>
        <fullName evidence="4">F-box domain-containing protein</fullName>
    </recommendedName>
</protein>
<reference evidence="2 3" key="1">
    <citation type="submission" date="2018-05" db="EMBL/GenBank/DDBJ databases">
        <title>Genome sequencing and assembly of the regulated plant pathogen Lachnellula willkommii and related sister species for the development of diagnostic species identification markers.</title>
        <authorList>
            <person name="Giroux E."/>
            <person name="Bilodeau G."/>
        </authorList>
    </citation>
    <scope>NUCLEOTIDE SEQUENCE [LARGE SCALE GENOMIC DNA]</scope>
    <source>
        <strain evidence="2 3">CBS 197.66</strain>
    </source>
</reference>
<dbReference type="OrthoDB" id="5365320at2759"/>
<keyword evidence="3" id="KW-1185">Reference proteome</keyword>
<dbReference type="InterPro" id="IPR036047">
    <property type="entry name" value="F-box-like_dom_sf"/>
</dbReference>
<proteinExistence type="predicted"/>
<dbReference type="AlphaFoldDB" id="A0A8H8U5U4"/>
<organism evidence="2 3">
    <name type="scientific">Lachnellula subtilissima</name>
    <dbReference type="NCBI Taxonomy" id="602034"/>
    <lineage>
        <taxon>Eukaryota</taxon>
        <taxon>Fungi</taxon>
        <taxon>Dikarya</taxon>
        <taxon>Ascomycota</taxon>
        <taxon>Pezizomycotina</taxon>
        <taxon>Leotiomycetes</taxon>
        <taxon>Helotiales</taxon>
        <taxon>Lachnaceae</taxon>
        <taxon>Lachnellula</taxon>
    </lineage>
</organism>